<evidence type="ECO:0000256" key="9">
    <source>
        <dbReference type="SAM" id="MobiDB-lite"/>
    </source>
</evidence>
<dbReference type="InterPro" id="IPR001264">
    <property type="entry name" value="Glyco_trans_51"/>
</dbReference>
<dbReference type="GO" id="GO:0006508">
    <property type="term" value="P:proteolysis"/>
    <property type="evidence" value="ECO:0007669"/>
    <property type="project" value="UniProtKB-KW"/>
</dbReference>
<dbReference type="InterPro" id="IPR050396">
    <property type="entry name" value="Glycosyltr_51/Transpeptidase"/>
</dbReference>
<evidence type="ECO:0000256" key="8">
    <source>
        <dbReference type="ARBA" id="ARBA00049902"/>
    </source>
</evidence>
<keyword evidence="10" id="KW-0812">Transmembrane</keyword>
<dbReference type="Proteomes" id="UP000377798">
    <property type="component" value="Unassembled WGS sequence"/>
</dbReference>
<evidence type="ECO:0000256" key="1">
    <source>
        <dbReference type="ARBA" id="ARBA00022645"/>
    </source>
</evidence>
<dbReference type="GO" id="GO:0008955">
    <property type="term" value="F:peptidoglycan glycosyltransferase activity"/>
    <property type="evidence" value="ECO:0007669"/>
    <property type="project" value="UniProtKB-EC"/>
</dbReference>
<evidence type="ECO:0000313" key="13">
    <source>
        <dbReference type="EMBL" id="VFB15871.1"/>
    </source>
</evidence>
<feature type="domain" description="Glycosyl transferase family 51" evidence="12">
    <location>
        <begin position="74"/>
        <end position="232"/>
    </location>
</feature>
<dbReference type="Pfam" id="PF00905">
    <property type="entry name" value="Transpeptidase"/>
    <property type="match status" value="1"/>
</dbReference>
<accession>A0A8H2M489</accession>
<dbReference type="InterPro" id="IPR012338">
    <property type="entry name" value="Beta-lactam/transpept-like"/>
</dbReference>
<dbReference type="Gene3D" id="3.40.710.10">
    <property type="entry name" value="DD-peptidase/beta-lactamase superfamily"/>
    <property type="match status" value="1"/>
</dbReference>
<dbReference type="Gene3D" id="1.10.3810.10">
    <property type="entry name" value="Biosynthetic peptidoglycan transglycosylase-like"/>
    <property type="match status" value="1"/>
</dbReference>
<keyword evidence="2" id="KW-0645">Protease</keyword>
<gene>
    <name evidence="13" type="primary">ponA</name>
    <name evidence="13" type="ORF">NCTC13150_00380</name>
</gene>
<evidence type="ECO:0000256" key="3">
    <source>
        <dbReference type="ARBA" id="ARBA00022676"/>
    </source>
</evidence>
<dbReference type="InterPro" id="IPR023346">
    <property type="entry name" value="Lysozyme-like_dom_sf"/>
</dbReference>
<feature type="domain" description="Penicillin-binding protein transpeptidase" evidence="11">
    <location>
        <begin position="418"/>
        <end position="697"/>
    </location>
</feature>
<feature type="compositionally biased region" description="Basic and acidic residues" evidence="9">
    <location>
        <begin position="754"/>
        <end position="766"/>
    </location>
</feature>
<keyword evidence="5" id="KW-0378">Hydrolase</keyword>
<feature type="compositionally biased region" description="Basic residues" evidence="9">
    <location>
        <begin position="767"/>
        <end position="776"/>
    </location>
</feature>
<dbReference type="SUPFAM" id="SSF56601">
    <property type="entry name" value="beta-lactamase/transpeptidase-like"/>
    <property type="match status" value="1"/>
</dbReference>
<organism evidence="13 14">
    <name type="scientific">Urinicoccus massiliensis</name>
    <dbReference type="NCBI Taxonomy" id="1723382"/>
    <lineage>
        <taxon>Bacteria</taxon>
        <taxon>Bacillati</taxon>
        <taxon>Bacillota</taxon>
        <taxon>Tissierellia</taxon>
        <taxon>Tissierellales</taxon>
        <taxon>Peptoniphilaceae</taxon>
        <taxon>Urinicoccus</taxon>
    </lineage>
</organism>
<comment type="caution">
    <text evidence="13">The sequence shown here is derived from an EMBL/GenBank/DDBJ whole genome shotgun (WGS) entry which is preliminary data.</text>
</comment>
<protein>
    <submittedName>
        <fullName evidence="13">Penicillin-binding protein 1A/1B</fullName>
    </submittedName>
</protein>
<feature type="region of interest" description="Disordered" evidence="9">
    <location>
        <begin position="735"/>
        <end position="804"/>
    </location>
</feature>
<comment type="catalytic activity">
    <reaction evidence="7">
        <text>Preferential cleavage: (Ac)2-L-Lys-D-Ala-|-D-Ala. Also transpeptidation of peptidyl-alanyl moieties that are N-acyl substituents of D-alanine.</text>
        <dbReference type="EC" id="3.4.16.4"/>
    </reaction>
</comment>
<dbReference type="InterPro" id="IPR036950">
    <property type="entry name" value="PBP_transglycosylase"/>
</dbReference>
<evidence type="ECO:0000259" key="12">
    <source>
        <dbReference type="Pfam" id="PF00912"/>
    </source>
</evidence>
<evidence type="ECO:0000256" key="7">
    <source>
        <dbReference type="ARBA" id="ARBA00034000"/>
    </source>
</evidence>
<dbReference type="PANTHER" id="PTHR32282">
    <property type="entry name" value="BINDING PROTEIN TRANSPEPTIDASE, PUTATIVE-RELATED"/>
    <property type="match status" value="1"/>
</dbReference>
<keyword evidence="6" id="KW-0511">Multifunctional enzyme</keyword>
<keyword evidence="14" id="KW-1185">Reference proteome</keyword>
<dbReference type="GO" id="GO:0008658">
    <property type="term" value="F:penicillin binding"/>
    <property type="evidence" value="ECO:0007669"/>
    <property type="project" value="InterPro"/>
</dbReference>
<dbReference type="GO" id="GO:0009002">
    <property type="term" value="F:serine-type D-Ala-D-Ala carboxypeptidase activity"/>
    <property type="evidence" value="ECO:0007669"/>
    <property type="project" value="UniProtKB-EC"/>
</dbReference>
<keyword evidence="1" id="KW-0121">Carboxypeptidase</keyword>
<evidence type="ECO:0000256" key="10">
    <source>
        <dbReference type="SAM" id="Phobius"/>
    </source>
</evidence>
<dbReference type="InterPro" id="IPR001460">
    <property type="entry name" value="PCN-bd_Tpept"/>
</dbReference>
<keyword evidence="10" id="KW-0472">Membrane</keyword>
<sequence length="804" mass="89900">MSQRPRSRSKSHKGFGFLGALKVLFLLGCILLVSLGGILATYTISTLKDSPDIDPKNYRKVLSETSGVYDKDDQLVERLVQNEYLEFVPLSQIPESMQKAAVAIEDERFYKHSGVDFRRVVSAMIYDLKTRSLDQGASTITMQLAKNLYTSHDKTFGRKLKDIYNAYRLENELSKPEILEGYLNSASYSKGTVGVQAAAKTFFNKDVSELTLAESALIAGITQYPTKYTPFTVEAIGPEDDLSTVELNLTPQKEPHDVTDEEARWAKYFYENGKIDIYDYSQILSGEYTMGKAVFNPKSKDRQEVVLYKMKQLGFISPQEYDQAMAQPIQIALGTRKTKGLSSYYVDAVKDEVLEILKAQGHTSEEANNLLYNGGLHIATSLDLDMQNKLQDVVSKDRYFAGNHTDKHGLPQPQVGSVILDQSTGQVRALIGGRGIAGNNILNRAKNPRQPGSSIKPLSVYMTALNHGITAGDAYNDSPISKSRKTPYAPKNSTGYQGWTTVRKLVINSSNVGSYLVGRSIGRNDDDSWQKIVDNLENIGITSLVLPDKDPKYNDFNPSALCLGGMKYGISPLEMAGGFSAIANQGQYIKPTFVDSITSSIGEKLYEADRTPKEVMSKQNAYILTSILQDVVRQGTGTYANLPGFHEAGKTGTTNRKRDSWFVGYTPYYTCSVWIGNDDNTPLRDYSRMAARLWRAIMTDVHQGLEDKEFEKPDGLYRKYLSGAGYTEIFVEGTSPKNTNKLYRPKPETEDEDGNKKDNNDNDKKDKKDRKERKRRSDNNSNDNNKDSRKSSKKSKSKKDDNNN</sequence>
<dbReference type="SUPFAM" id="SSF53955">
    <property type="entry name" value="Lysozyme-like"/>
    <property type="match status" value="1"/>
</dbReference>
<dbReference type="Pfam" id="PF00912">
    <property type="entry name" value="Transgly"/>
    <property type="match status" value="1"/>
</dbReference>
<dbReference type="AlphaFoldDB" id="A0A8H2M489"/>
<evidence type="ECO:0000256" key="4">
    <source>
        <dbReference type="ARBA" id="ARBA00022679"/>
    </source>
</evidence>
<dbReference type="RefSeq" id="WP_131748312.1">
    <property type="nucleotide sequence ID" value="NZ_CAACYI010000001.1"/>
</dbReference>
<evidence type="ECO:0000259" key="11">
    <source>
        <dbReference type="Pfam" id="PF00905"/>
    </source>
</evidence>
<proteinExistence type="predicted"/>
<comment type="catalytic activity">
    <reaction evidence="8">
        <text>[GlcNAc-(1-&gt;4)-Mur2Ac(oyl-L-Ala-gamma-D-Glu-L-Lys-D-Ala-D-Ala)](n)-di-trans,octa-cis-undecaprenyl diphosphate + beta-D-GlcNAc-(1-&gt;4)-Mur2Ac(oyl-L-Ala-gamma-D-Glu-L-Lys-D-Ala-D-Ala)-di-trans,octa-cis-undecaprenyl diphosphate = [GlcNAc-(1-&gt;4)-Mur2Ac(oyl-L-Ala-gamma-D-Glu-L-Lys-D-Ala-D-Ala)](n+1)-di-trans,octa-cis-undecaprenyl diphosphate + di-trans,octa-cis-undecaprenyl diphosphate + H(+)</text>
        <dbReference type="Rhea" id="RHEA:23708"/>
        <dbReference type="Rhea" id="RHEA-COMP:9602"/>
        <dbReference type="Rhea" id="RHEA-COMP:9603"/>
        <dbReference type="ChEBI" id="CHEBI:15378"/>
        <dbReference type="ChEBI" id="CHEBI:58405"/>
        <dbReference type="ChEBI" id="CHEBI:60033"/>
        <dbReference type="ChEBI" id="CHEBI:78435"/>
        <dbReference type="EC" id="2.4.99.28"/>
    </reaction>
</comment>
<keyword evidence="4" id="KW-0808">Transferase</keyword>
<evidence type="ECO:0000256" key="2">
    <source>
        <dbReference type="ARBA" id="ARBA00022670"/>
    </source>
</evidence>
<keyword evidence="3" id="KW-0328">Glycosyltransferase</keyword>
<evidence type="ECO:0000313" key="14">
    <source>
        <dbReference type="Proteomes" id="UP000377798"/>
    </source>
</evidence>
<evidence type="ECO:0000256" key="5">
    <source>
        <dbReference type="ARBA" id="ARBA00022801"/>
    </source>
</evidence>
<keyword evidence="10" id="KW-1133">Transmembrane helix</keyword>
<dbReference type="EMBL" id="CAACYI010000001">
    <property type="protein sequence ID" value="VFB15871.1"/>
    <property type="molecule type" value="Genomic_DNA"/>
</dbReference>
<feature type="transmembrane region" description="Helical" evidence="10">
    <location>
        <begin position="21"/>
        <end position="44"/>
    </location>
</feature>
<evidence type="ECO:0000256" key="6">
    <source>
        <dbReference type="ARBA" id="ARBA00023268"/>
    </source>
</evidence>
<dbReference type="PANTHER" id="PTHR32282:SF33">
    <property type="entry name" value="PEPTIDOGLYCAN GLYCOSYLTRANSFERASE"/>
    <property type="match status" value="1"/>
</dbReference>
<name>A0A8H2M489_9FIRM</name>
<reference evidence="13 14" key="1">
    <citation type="submission" date="2019-02" db="EMBL/GenBank/DDBJ databases">
        <authorList>
            <consortium name="Pathogen Informatics"/>
        </authorList>
    </citation>
    <scope>NUCLEOTIDE SEQUENCE [LARGE SCALE GENOMIC DNA]</scope>
    <source>
        <strain evidence="13 14">3012STDY7089603</strain>
    </source>
</reference>